<feature type="domain" description="R13L1/DRL21-like LRR repeat region" evidence="7">
    <location>
        <begin position="941"/>
        <end position="1069"/>
    </location>
</feature>
<dbReference type="GO" id="GO:0000166">
    <property type="term" value="F:nucleotide binding"/>
    <property type="evidence" value="ECO:0007669"/>
    <property type="project" value="UniProtKB-KW"/>
</dbReference>
<dbReference type="Proteomes" id="UP000623129">
    <property type="component" value="Unassembled WGS sequence"/>
</dbReference>
<dbReference type="PANTHER" id="PTHR47186:SF3">
    <property type="entry name" value="OS09G0267800 PROTEIN"/>
    <property type="match status" value="1"/>
</dbReference>
<feature type="domain" description="Disease resistance N-terminal" evidence="6">
    <location>
        <begin position="14"/>
        <end position="102"/>
    </location>
</feature>
<dbReference type="Gene3D" id="3.80.10.10">
    <property type="entry name" value="Ribonuclease Inhibitor"/>
    <property type="match status" value="6"/>
</dbReference>
<name>A0A833R0C5_9POAL</name>
<dbReference type="Pfam" id="PF18052">
    <property type="entry name" value="Rx_N"/>
    <property type="match status" value="1"/>
</dbReference>
<keyword evidence="9" id="KW-1185">Reference proteome</keyword>
<dbReference type="Gene3D" id="1.20.5.4130">
    <property type="match status" value="1"/>
</dbReference>
<evidence type="ECO:0000256" key="2">
    <source>
        <dbReference type="ARBA" id="ARBA00022614"/>
    </source>
</evidence>
<gene>
    <name evidence="8" type="ORF">FCM35_KLT05383</name>
</gene>
<dbReference type="InterPro" id="IPR032675">
    <property type="entry name" value="LRR_dom_sf"/>
</dbReference>
<comment type="similarity">
    <text evidence="1">Belongs to the disease resistance NB-LRR family.</text>
</comment>
<dbReference type="InterPro" id="IPR041118">
    <property type="entry name" value="Rx_N"/>
</dbReference>
<keyword evidence="2" id="KW-0433">Leucine-rich repeat</keyword>
<dbReference type="Pfam" id="PF25019">
    <property type="entry name" value="LRR_R13L1-DRL21"/>
    <property type="match status" value="2"/>
</dbReference>
<evidence type="ECO:0000256" key="5">
    <source>
        <dbReference type="ARBA" id="ARBA00022821"/>
    </source>
</evidence>
<evidence type="ECO:0000259" key="7">
    <source>
        <dbReference type="Pfam" id="PF25019"/>
    </source>
</evidence>
<accession>A0A833R0C5</accession>
<dbReference type="OrthoDB" id="786661at2759"/>
<reference evidence="8" key="1">
    <citation type="submission" date="2020-01" db="EMBL/GenBank/DDBJ databases">
        <title>Genome sequence of Kobresia littledalei, the first chromosome-level genome in the family Cyperaceae.</title>
        <authorList>
            <person name="Qu G."/>
        </authorList>
    </citation>
    <scope>NUCLEOTIDE SEQUENCE</scope>
    <source>
        <strain evidence="8">C.B.Clarke</strain>
        <tissue evidence="8">Leaf</tissue>
    </source>
</reference>
<protein>
    <submittedName>
        <fullName evidence="8">Putative disease resistance RPP13-like protein 1</fullName>
    </submittedName>
</protein>
<dbReference type="InterPro" id="IPR003591">
    <property type="entry name" value="Leu-rich_rpt_typical-subtyp"/>
</dbReference>
<evidence type="ECO:0000313" key="8">
    <source>
        <dbReference type="EMBL" id="KAF3330052.1"/>
    </source>
</evidence>
<feature type="domain" description="R13L1/DRL21-like LRR repeat region" evidence="7">
    <location>
        <begin position="359"/>
        <end position="487"/>
    </location>
</feature>
<dbReference type="SMART" id="SM00369">
    <property type="entry name" value="LRR_TYP"/>
    <property type="match status" value="5"/>
</dbReference>
<dbReference type="EMBL" id="SWLB01000014">
    <property type="protein sequence ID" value="KAF3330052.1"/>
    <property type="molecule type" value="Genomic_DNA"/>
</dbReference>
<proteinExistence type="inferred from homology"/>
<evidence type="ECO:0000256" key="1">
    <source>
        <dbReference type="ARBA" id="ARBA00008894"/>
    </source>
</evidence>
<sequence>MAALTVGGWFAQSFVDALCNKVASQALDQFGSQSGLRDDLKRLQHTLLKIRTVLTTIDSHRTSDANLLSWLASLRDAAYDADDILDECEFHLFKDQVESSSQAGISFSRIFSSSDGVSAKLRTVLERLEGIAADVGDYLKLVELQKINRFSAEVAVERRETSSFLTETEVLGRETEKEGLISMLLDGGVGDEKFCDVPDSVRHLSFCAYGFKPSEFNGLCKFKKLRTIMFFKGYKPTFDRYLHDMFNQSECIRMIDFSGCHLRQLPESIGNLKLLKHLDLSFTGIERLPTSLCGLYNLQVLSLWHCHIRILPTDLTKLVNLRHLIVEDDKASVLPHIGRLASLHELRKIKVQNRDGHKLDELKEMKELRGKLHVTDLESVGSVDEALNAMMYRKKHLDSLWLEWSSDDIRCVKNEKLDEDVLESLKPHQNLRNLSVSCYSGSTSPSWLNEQHLRDLKEICLIECRKLKQVPLLEQLPFLKVLQIKAMDLVKEISYQNIGGTNNHILFPSLEKLLLSDMPLLEEWLVPNESFSFPNLESLQICDCPRLREFPPLPLSLKNLSIDGAGFTTLPGWQEKMVKKQRFPCLSSLTIRRCSSLKSLREGLMEKHLPVLEALYIWNCEELSFLPGEYIQLLASLTNMVIKDCPNLIIWDHERFMLPSSVKQLTISSCGSLDKQLVRYLKNLTSLESLELSNCSNISSLSAELLCEMRSLVSLCITDCEELACIANPTDLVSLKKLEVKKCPRLIFSPPLNPLNGVSQLHHLCIDNVSFLSESLSSGLLSVHELFICDSPQLRSFAELGTHWSNHLSSLRHLKISNCVQLKFLPEEIAELLNLESLLIENCPEITLLPVKGSFFQPSTGGKYTVHNLIHDLAKSISADEVFIVGDEKFYDVPDSARHLSFCAYGFKPKDKASVLPHIGRLASLHELRKIKVQNRDGHKLDELKEMNELRGKLHVTDLEFVGSIDEALNAMMHRKKHLDTLWLEWSGDDIRCVKNEKLDEEVLESLKPHQNLRNLSVSCYSGSTSPSWLNEQRLCDLKEVCLVECRKLKQVPLLEQLPFLKVLQIKAMDLVKEISYQKIGANNHILFPSLEKLLLCDMPLLEECLVPNENLSFPNLESLQICDCPRLGAFPPLPLSLKNLSIDGAGFTTLPGWQEKMVQQQQFPCLSSLTIQRCLSLKSLREGLMEKHLPFLEALYIWNCEKLSFLPGEKIQLLAALRNMVIKDCQNLIIRDHEPFMLPSSVRQLTISSCGDFDKLLVRNLKNLTSLESLEISNCSNISSLPTELLCEMRSLVSLCITDCEELACIANPTDLLSLKKLEVKKCPKLIFSPPLNPLSGVSQLHHLCIDNVFFLSESLSSVLMSVHELFICDSPQLKSFAELGPHWYDHLSSLRHMKISNCVHLKFLPTEIAEFLNLESLLIENCPEITLLPVKGFPASLKKLEIWRSNSVLREHCRREVGSEWWKISQIPFVIVD</sequence>
<evidence type="ECO:0000313" key="9">
    <source>
        <dbReference type="Proteomes" id="UP000623129"/>
    </source>
</evidence>
<dbReference type="GO" id="GO:0006952">
    <property type="term" value="P:defense response"/>
    <property type="evidence" value="ECO:0007669"/>
    <property type="project" value="UniProtKB-KW"/>
</dbReference>
<comment type="caution">
    <text evidence="8">The sequence shown here is derived from an EMBL/GenBank/DDBJ whole genome shotgun (WGS) entry which is preliminary data.</text>
</comment>
<dbReference type="InterPro" id="IPR056789">
    <property type="entry name" value="LRR_R13L1-DRL21"/>
</dbReference>
<evidence type="ECO:0000256" key="3">
    <source>
        <dbReference type="ARBA" id="ARBA00022737"/>
    </source>
</evidence>
<keyword evidence="3" id="KW-0677">Repeat</keyword>
<keyword evidence="5" id="KW-0611">Plant defense</keyword>
<evidence type="ECO:0000259" key="6">
    <source>
        <dbReference type="Pfam" id="PF18052"/>
    </source>
</evidence>
<evidence type="ECO:0000256" key="4">
    <source>
        <dbReference type="ARBA" id="ARBA00022741"/>
    </source>
</evidence>
<organism evidence="8 9">
    <name type="scientific">Carex littledalei</name>
    <dbReference type="NCBI Taxonomy" id="544730"/>
    <lineage>
        <taxon>Eukaryota</taxon>
        <taxon>Viridiplantae</taxon>
        <taxon>Streptophyta</taxon>
        <taxon>Embryophyta</taxon>
        <taxon>Tracheophyta</taxon>
        <taxon>Spermatophyta</taxon>
        <taxon>Magnoliopsida</taxon>
        <taxon>Liliopsida</taxon>
        <taxon>Poales</taxon>
        <taxon>Cyperaceae</taxon>
        <taxon>Cyperoideae</taxon>
        <taxon>Cariceae</taxon>
        <taxon>Carex</taxon>
        <taxon>Carex subgen. Euthyceras</taxon>
    </lineage>
</organism>
<dbReference type="SUPFAM" id="SSF52058">
    <property type="entry name" value="L domain-like"/>
    <property type="match status" value="4"/>
</dbReference>
<dbReference type="PANTHER" id="PTHR47186">
    <property type="entry name" value="LEUCINE-RICH REPEAT-CONTAINING PROTEIN 57"/>
    <property type="match status" value="1"/>
</dbReference>
<keyword evidence="4" id="KW-0547">Nucleotide-binding</keyword>